<proteinExistence type="predicted"/>
<name>A0A382JYD2_9ZZZZ</name>
<accession>A0A382JYD2</accession>
<organism evidence="1">
    <name type="scientific">marine metagenome</name>
    <dbReference type="NCBI Taxonomy" id="408172"/>
    <lineage>
        <taxon>unclassified sequences</taxon>
        <taxon>metagenomes</taxon>
        <taxon>ecological metagenomes</taxon>
    </lineage>
</organism>
<gene>
    <name evidence="1" type="ORF">METZ01_LOCUS269186</name>
</gene>
<evidence type="ECO:0000313" key="1">
    <source>
        <dbReference type="EMBL" id="SVC16332.1"/>
    </source>
</evidence>
<reference evidence="1" key="1">
    <citation type="submission" date="2018-05" db="EMBL/GenBank/DDBJ databases">
        <authorList>
            <person name="Lanie J.A."/>
            <person name="Ng W.-L."/>
            <person name="Kazmierczak K.M."/>
            <person name="Andrzejewski T.M."/>
            <person name="Davidsen T.M."/>
            <person name="Wayne K.J."/>
            <person name="Tettelin H."/>
            <person name="Glass J.I."/>
            <person name="Rusch D."/>
            <person name="Podicherti R."/>
            <person name="Tsui H.-C.T."/>
            <person name="Winkler M.E."/>
        </authorList>
    </citation>
    <scope>NUCLEOTIDE SEQUENCE</scope>
</reference>
<protein>
    <submittedName>
        <fullName evidence="1">Uncharacterized protein</fullName>
    </submittedName>
</protein>
<sequence length="59" mass="6794">MKTSVNQFAKELDRLCRKEIPLNKAFDMLENTANNCMDLIVINVMRDSYNELLLEESGA</sequence>
<dbReference type="AlphaFoldDB" id="A0A382JYD2"/>
<dbReference type="EMBL" id="UINC01076812">
    <property type="protein sequence ID" value="SVC16332.1"/>
    <property type="molecule type" value="Genomic_DNA"/>
</dbReference>